<dbReference type="Pfam" id="PF02244">
    <property type="entry name" value="Propep_M14"/>
    <property type="match status" value="4"/>
</dbReference>
<evidence type="ECO:0000256" key="6">
    <source>
        <dbReference type="ARBA" id="ARBA00022723"/>
    </source>
</evidence>
<evidence type="ECO:0000256" key="8">
    <source>
        <dbReference type="ARBA" id="ARBA00022801"/>
    </source>
</evidence>
<dbReference type="RefSeq" id="XP_006812386.1">
    <property type="nucleotide sequence ID" value="XM_006812323.1"/>
</dbReference>
<keyword evidence="12" id="KW-0865">Zymogen</keyword>
<dbReference type="Gene3D" id="3.30.70.340">
    <property type="entry name" value="Metallocarboxypeptidase-like"/>
    <property type="match status" value="4"/>
</dbReference>
<evidence type="ECO:0000256" key="4">
    <source>
        <dbReference type="ARBA" id="ARBA00022645"/>
    </source>
</evidence>
<evidence type="ECO:0000256" key="2">
    <source>
        <dbReference type="ARBA" id="ARBA00003091"/>
    </source>
</evidence>
<keyword evidence="4" id="KW-0121">Carboxypeptidase</keyword>
<evidence type="ECO:0000313" key="16">
    <source>
        <dbReference type="Proteomes" id="UP000694865"/>
    </source>
</evidence>
<keyword evidence="7" id="KW-0732">Signal</keyword>
<keyword evidence="6" id="KW-0479">Metal-binding</keyword>
<feature type="domain" description="Peptidase M14" evidence="15">
    <location>
        <begin position="1219"/>
        <end position="1519"/>
    </location>
</feature>
<reference evidence="17" key="1">
    <citation type="submission" date="2025-08" db="UniProtKB">
        <authorList>
            <consortium name="RefSeq"/>
        </authorList>
    </citation>
    <scope>IDENTIFICATION</scope>
    <source>
        <tissue evidence="17">Testes</tissue>
    </source>
</reference>
<dbReference type="SUPFAM" id="SSF53187">
    <property type="entry name" value="Zn-dependent exopeptidases"/>
    <property type="match status" value="4"/>
</dbReference>
<dbReference type="Proteomes" id="UP000694865">
    <property type="component" value="Unplaced"/>
</dbReference>
<evidence type="ECO:0000256" key="14">
    <source>
        <dbReference type="PROSITE-ProRule" id="PRU01379"/>
    </source>
</evidence>
<name>A0ABM0LX95_SACKO</name>
<comment type="function">
    <text evidence="2">Extracellular metalloprotease that contributes to pathogenicity.</text>
</comment>
<dbReference type="PRINTS" id="PR00765">
    <property type="entry name" value="CRBOXYPTASEA"/>
</dbReference>
<feature type="active site" description="Proton donor/acceptor" evidence="14">
    <location>
        <position position="360"/>
    </location>
</feature>
<evidence type="ECO:0000256" key="5">
    <source>
        <dbReference type="ARBA" id="ARBA00022670"/>
    </source>
</evidence>
<dbReference type="Pfam" id="PF00246">
    <property type="entry name" value="Peptidase_M14"/>
    <property type="match status" value="4"/>
</dbReference>
<dbReference type="InterPro" id="IPR057246">
    <property type="entry name" value="CARBOXYPEPT_ZN_1"/>
</dbReference>
<gene>
    <name evidence="17" type="primary">LOC100367758</name>
</gene>
<sequence>MTPVKFQVIRVIPRYEDELETLRQIERGHADEISFWKEPTMTDRFVDIMVTPDFVDGLCSMLQTAEMKYFTNIYNVQEVIDRERELMRSRPRENEDEFDYGTYHRYDEINKWVDDFVAANLKISSVFTIGNTYEGRELRGVKIGRPGENKPAIWMEGGIHAREWISPATMLYMTQLFADGYGDDQTTTKLVDELDWYMLPLLNADGYEFTHTDNRMWRKTRSPNEGSTCIGTDPNRNYDFMWGFASDNPCASDYRGASAASEVEIKAVQDYLMQATTEQTFAMSIDFHSYSQWWVTPWAYTNETAPHYVDLDASAAAAVTALESVHGTQYQSGALINGGSGLAMDWYYAEALIKYSYLVELRDTGEYGFLLPEDQIIPSGEETYAGMKAAITYQVLKLDVKNDRDLEIVGKLENDIELDFWKYPSDLMVPPGKMDGITSYLNNNGIMYNVMMENVQDVLDANAPAQAPGINVIDQWIKDMATAYPLIADVVYIGESYELRPMRALKLGVNADASAIWFEGGLHAREWIAPVTVMYIAEQLAKEYDTDLTFLNTFEFYFLPTINPDGYAFTWTDVSASSSTDPCSQEYRGDFPESEVEIAKTTDFITLASASQRFTMFIDFHSYGLMWMCPWAYTTELPPDYDDQCNCAEAGAMAIEAYSGTQYLYGNHLKLVSGAAYDWAYGGPVNIKYSYAIELPDRENGFLVPAEDIIPIGEETYRGVKASINFCSCLADVRYDGYKVLRMNSVNDEQREVLQLLANTFDFWDFPRDLMVPPTQLERTLELLDTHNIDYVVWIEDVQAKIDGVFTNRGKVQLTEFDYNTYHPLNEIMDWIVALEAEYPALVTSFVIGNSYEGRDLVTMKVGVDTGKPKRAFWFNGAIHAREWISPATVMWMTNKMIQDYMGADPDVTFLLEAYDFYILTVMNPDGYLYTWTDDRMWRKTRSPNDGSICIGTDPNRNFDYEWGGLGASDVPCSSTYRGAYPLSESEVEHVVNFIRNQSAIQPFDMYIDYHSYSQLMLSAWGYTYDLPADYDAMYAHMEVYTDGIFSVHGMVYEYGNAASINYPASGGSKDWGYGDRGIVYSYTVELRDTGEYGFLLPEDQIQPTAEENYNMLKLFILALCACACLAKKDYNGYQVIRMQIGDAEQYDVVKFLMDIKGIDFWDFPRDVMVPPQYTEKVKEYLDVNNVLYKVWIHNVQEKIDGASDRAPKTLVDGFDYTVYHPLNEIMDWIAEILVTYPTLATNINIGTSYEGRDLPVLKVGADTGKEKRAVWFNGCIHSREWVSPATVMWMTNQLMKDYTEGTNPDVTFLLETYDFYILTVMNPDGYEFTWTGDRMWRKSRSPNDGYECMGTDMNRNYDFAWDGEGSSDFPCSSTYRGTHPLSEIEVESVVNFIRAQSVTQPFDLFIDYHNYSQKMLSPWGYTYDLPADYPAMYDHMTVHTNAMAAVHGVQYEYGNGSAQLYLVAGGAKDWGYGDRGIIYSYTIELRDEGEYGFLLPESEILPTAQENYAGLVAGLIHISNL</sequence>
<evidence type="ECO:0000256" key="9">
    <source>
        <dbReference type="ARBA" id="ARBA00022833"/>
    </source>
</evidence>
<keyword evidence="13" id="KW-1015">Disulfide bond</keyword>
<dbReference type="CDD" id="cd03860">
    <property type="entry name" value="M14_CP_A-B_like"/>
    <property type="match status" value="3"/>
</dbReference>
<protein>
    <submittedName>
        <fullName evidence="17">Uncharacterized protein LOC100367758</fullName>
    </submittedName>
</protein>
<dbReference type="GeneID" id="100367758"/>
<feature type="domain" description="Peptidase M14" evidence="15">
    <location>
        <begin position="102"/>
        <end position="394"/>
    </location>
</feature>
<dbReference type="SUPFAM" id="SSF54897">
    <property type="entry name" value="Protease propeptides/inhibitors"/>
    <property type="match status" value="4"/>
</dbReference>
<keyword evidence="11" id="KW-0482">Metalloprotease</keyword>
<keyword evidence="9" id="KW-0862">Zinc</keyword>
<organism evidence="16 17">
    <name type="scientific">Saccoglossus kowalevskii</name>
    <name type="common">Acorn worm</name>
    <dbReference type="NCBI Taxonomy" id="10224"/>
    <lineage>
        <taxon>Eukaryota</taxon>
        <taxon>Metazoa</taxon>
        <taxon>Hemichordata</taxon>
        <taxon>Enteropneusta</taxon>
        <taxon>Harrimaniidae</taxon>
        <taxon>Saccoglossus</taxon>
    </lineage>
</organism>
<feature type="active site" description="Proton donor/acceptor" evidence="14">
    <location>
        <position position="694"/>
    </location>
</feature>
<feature type="active site" description="Proton donor/acceptor" evidence="14">
    <location>
        <position position="1086"/>
    </location>
</feature>
<feature type="domain" description="Peptidase M14" evidence="15">
    <location>
        <begin position="466"/>
        <end position="727"/>
    </location>
</feature>
<evidence type="ECO:0000256" key="3">
    <source>
        <dbReference type="ARBA" id="ARBA00005988"/>
    </source>
</evidence>
<evidence type="ECO:0000256" key="10">
    <source>
        <dbReference type="ARBA" id="ARBA00023026"/>
    </source>
</evidence>
<dbReference type="InterPro" id="IPR036990">
    <property type="entry name" value="M14A-like_propep"/>
</dbReference>
<dbReference type="PANTHER" id="PTHR11705">
    <property type="entry name" value="PROTEASE FAMILY M14 CARBOXYPEPTIDASE A,B"/>
    <property type="match status" value="1"/>
</dbReference>
<keyword evidence="8" id="KW-0378">Hydrolase</keyword>
<dbReference type="InterPro" id="IPR000834">
    <property type="entry name" value="Peptidase_M14"/>
</dbReference>
<keyword evidence="5" id="KW-0645">Protease</keyword>
<dbReference type="SMART" id="SM00631">
    <property type="entry name" value="Zn_pept"/>
    <property type="match status" value="4"/>
</dbReference>
<evidence type="ECO:0000256" key="13">
    <source>
        <dbReference type="ARBA" id="ARBA00023157"/>
    </source>
</evidence>
<feature type="domain" description="Peptidase M14" evidence="15">
    <location>
        <begin position="821"/>
        <end position="1120"/>
    </location>
</feature>
<dbReference type="PROSITE" id="PS00132">
    <property type="entry name" value="CARBOXYPEPT_ZN_1"/>
    <property type="match status" value="1"/>
</dbReference>
<proteinExistence type="inferred from homology"/>
<comment type="cofactor">
    <cofactor evidence="1">
        <name>Zn(2+)</name>
        <dbReference type="ChEBI" id="CHEBI:29105"/>
    </cofactor>
</comment>
<evidence type="ECO:0000259" key="15">
    <source>
        <dbReference type="PROSITE" id="PS52035"/>
    </source>
</evidence>
<accession>A0ABM0LX95</accession>
<evidence type="ECO:0000256" key="7">
    <source>
        <dbReference type="ARBA" id="ARBA00022729"/>
    </source>
</evidence>
<feature type="active site" description="Proton donor/acceptor" evidence="14">
    <location>
        <position position="1485"/>
    </location>
</feature>
<dbReference type="InterPro" id="IPR003146">
    <property type="entry name" value="M14A_act_pep"/>
</dbReference>
<evidence type="ECO:0000256" key="11">
    <source>
        <dbReference type="ARBA" id="ARBA00023049"/>
    </source>
</evidence>
<dbReference type="Gene3D" id="3.40.630.10">
    <property type="entry name" value="Zn peptidases"/>
    <property type="match status" value="5"/>
</dbReference>
<dbReference type="PANTHER" id="PTHR11705:SF143">
    <property type="entry name" value="SLL0236 PROTEIN"/>
    <property type="match status" value="1"/>
</dbReference>
<comment type="similarity">
    <text evidence="3 14">Belongs to the peptidase M14 family.</text>
</comment>
<dbReference type="PROSITE" id="PS52035">
    <property type="entry name" value="PEPTIDASE_M14"/>
    <property type="match status" value="4"/>
</dbReference>
<evidence type="ECO:0000256" key="1">
    <source>
        <dbReference type="ARBA" id="ARBA00001947"/>
    </source>
</evidence>
<evidence type="ECO:0000256" key="12">
    <source>
        <dbReference type="ARBA" id="ARBA00023145"/>
    </source>
</evidence>
<evidence type="ECO:0000313" key="17">
    <source>
        <dbReference type="RefSeq" id="XP_006812386.1"/>
    </source>
</evidence>
<keyword evidence="16" id="KW-1185">Reference proteome</keyword>
<keyword evidence="10" id="KW-0843">Virulence</keyword>